<evidence type="ECO:0008006" key="4">
    <source>
        <dbReference type="Google" id="ProtNLM"/>
    </source>
</evidence>
<dbReference type="AlphaFoldDB" id="A0A7M3MJI6"/>
<dbReference type="GO" id="GO:0005829">
    <property type="term" value="C:cytosol"/>
    <property type="evidence" value="ECO:0007669"/>
    <property type="project" value="TreeGrafter"/>
</dbReference>
<dbReference type="PROSITE" id="PS51197">
    <property type="entry name" value="HTH_RRF2_2"/>
    <property type="match status" value="1"/>
</dbReference>
<organism evidence="2 3">
    <name type="scientific">Oceanidesulfovibrio indonesiensis</name>
    <dbReference type="NCBI Taxonomy" id="54767"/>
    <lineage>
        <taxon>Bacteria</taxon>
        <taxon>Pseudomonadati</taxon>
        <taxon>Thermodesulfobacteriota</taxon>
        <taxon>Desulfovibrionia</taxon>
        <taxon>Desulfovibrionales</taxon>
        <taxon>Desulfovibrionaceae</taxon>
        <taxon>Oceanidesulfovibrio</taxon>
    </lineage>
</organism>
<comment type="caution">
    <text evidence="2">The sequence shown here is derived from an EMBL/GenBank/DDBJ whole genome shotgun (WGS) entry which is preliminary data.</text>
</comment>
<dbReference type="NCBIfam" id="TIGR00738">
    <property type="entry name" value="rrf2_super"/>
    <property type="match status" value="1"/>
</dbReference>
<evidence type="ECO:0000256" key="1">
    <source>
        <dbReference type="ARBA" id="ARBA00023125"/>
    </source>
</evidence>
<dbReference type="Gene3D" id="1.10.10.10">
    <property type="entry name" value="Winged helix-like DNA-binding domain superfamily/Winged helix DNA-binding domain"/>
    <property type="match status" value="1"/>
</dbReference>
<dbReference type="InterPro" id="IPR000944">
    <property type="entry name" value="Tscrpt_reg_Rrf2"/>
</dbReference>
<reference evidence="2 3" key="1">
    <citation type="submission" date="2018-06" db="EMBL/GenBank/DDBJ databases">
        <title>Complete genome of Desulfovibrio indonesiensis P37SLT.</title>
        <authorList>
            <person name="Crispim J.S."/>
            <person name="Vidigal P.M.P."/>
            <person name="Silva L.C.F."/>
            <person name="Laguardia C.N."/>
            <person name="Araujo L.C."/>
            <person name="Dias R.S."/>
            <person name="Sousa M.P."/>
            <person name="Paula S.O."/>
            <person name="Silva C."/>
        </authorList>
    </citation>
    <scope>NUCLEOTIDE SEQUENCE [LARGE SCALE GENOMIC DNA]</scope>
    <source>
        <strain evidence="2 3">P37SLT</strain>
    </source>
</reference>
<keyword evidence="3" id="KW-1185">Reference proteome</keyword>
<dbReference type="EMBL" id="QMIE01000001">
    <property type="protein sequence ID" value="TVM19738.1"/>
    <property type="molecule type" value="Genomic_DNA"/>
</dbReference>
<dbReference type="PANTHER" id="PTHR33221:SF5">
    <property type="entry name" value="HTH-TYPE TRANSCRIPTIONAL REGULATOR ISCR"/>
    <property type="match status" value="1"/>
</dbReference>
<proteinExistence type="predicted"/>
<dbReference type="RefSeq" id="WP_144301203.1">
    <property type="nucleotide sequence ID" value="NZ_QMIE01000001.1"/>
</dbReference>
<name>A0A7M3MJI6_9BACT</name>
<evidence type="ECO:0000313" key="2">
    <source>
        <dbReference type="EMBL" id="TVM19738.1"/>
    </source>
</evidence>
<evidence type="ECO:0000313" key="3">
    <source>
        <dbReference type="Proteomes" id="UP000448292"/>
    </source>
</evidence>
<dbReference type="PANTHER" id="PTHR33221">
    <property type="entry name" value="WINGED HELIX-TURN-HELIX TRANSCRIPTIONAL REGULATOR, RRF2 FAMILY"/>
    <property type="match status" value="1"/>
</dbReference>
<dbReference type="GO" id="GO:0003700">
    <property type="term" value="F:DNA-binding transcription factor activity"/>
    <property type="evidence" value="ECO:0007669"/>
    <property type="project" value="TreeGrafter"/>
</dbReference>
<gene>
    <name evidence="2" type="ORF">DPQ33_00430</name>
</gene>
<dbReference type="Proteomes" id="UP000448292">
    <property type="component" value="Unassembled WGS sequence"/>
</dbReference>
<keyword evidence="1" id="KW-0238">DNA-binding</keyword>
<dbReference type="SUPFAM" id="SSF46785">
    <property type="entry name" value="Winged helix' DNA-binding domain"/>
    <property type="match status" value="1"/>
</dbReference>
<dbReference type="GO" id="GO:0003677">
    <property type="term" value="F:DNA binding"/>
    <property type="evidence" value="ECO:0007669"/>
    <property type="project" value="UniProtKB-KW"/>
</dbReference>
<dbReference type="InterPro" id="IPR036390">
    <property type="entry name" value="WH_DNA-bd_sf"/>
</dbReference>
<sequence length="148" mass="16282">MKLSTRSRYGTRMVLDIALHSEEGPVRISDISKRQGVSVKYLEKLIRPLKQGGFITSKRGPRGGHMLSEKPEDITVGQVVRTMEGELALTECTKDDTICPISGDCLTRQVWVAATQAMFDKLDAVSFADLIEEAKRAGGSAQKCLINQ</sequence>
<dbReference type="OrthoDB" id="9800519at2"/>
<accession>A0A7M3MJI6</accession>
<protein>
    <recommendedName>
        <fullName evidence="4">Rrf2 family transcriptional regulator</fullName>
    </recommendedName>
</protein>
<dbReference type="Pfam" id="PF02082">
    <property type="entry name" value="Rrf2"/>
    <property type="match status" value="1"/>
</dbReference>
<dbReference type="InterPro" id="IPR036388">
    <property type="entry name" value="WH-like_DNA-bd_sf"/>
</dbReference>